<dbReference type="OrthoDB" id="5906622at2"/>
<proteinExistence type="predicted"/>
<feature type="chain" id="PRO_5015401808" evidence="1">
    <location>
        <begin position="28"/>
        <end position="143"/>
    </location>
</feature>
<dbReference type="Gene3D" id="2.60.40.10">
    <property type="entry name" value="Immunoglobulins"/>
    <property type="match status" value="1"/>
</dbReference>
<dbReference type="EMBL" id="PYMA01000016">
    <property type="protein sequence ID" value="PSW16845.1"/>
    <property type="molecule type" value="Genomic_DNA"/>
</dbReference>
<sequence length="143" mass="16378">MNRHDINLIGFWTLCVALLLNAWQVSAAPTFQLDTLFQTSNENGNGIFTLTNTNNKSIFVQGEVLQIKTEKGEIKKVPLNRDNFMIWDLAVNPSKLRLLPGEVRDVAVKYLCQSNCDRSSDLVYQIRFSPVSPPKQFKSKRYR</sequence>
<dbReference type="InterPro" id="IPR013783">
    <property type="entry name" value="Ig-like_fold"/>
</dbReference>
<comment type="caution">
    <text evidence="2">The sequence shown here is derived from an EMBL/GenBank/DDBJ whole genome shotgun (WGS) entry which is preliminary data.</text>
</comment>
<dbReference type="AlphaFoldDB" id="A0A2T3NMV4"/>
<accession>A0A2T3NMV4</accession>
<protein>
    <submittedName>
        <fullName evidence="2">Uncharacterized protein</fullName>
    </submittedName>
</protein>
<keyword evidence="3" id="KW-1185">Reference proteome</keyword>
<dbReference type="RefSeq" id="WP_051902273.1">
    <property type="nucleotide sequence ID" value="NZ_JGVO01000511.1"/>
</dbReference>
<organism evidence="2 3">
    <name type="scientific">Photobacterium sanctipauli</name>
    <dbReference type="NCBI Taxonomy" id="1342794"/>
    <lineage>
        <taxon>Bacteria</taxon>
        <taxon>Pseudomonadati</taxon>
        <taxon>Pseudomonadota</taxon>
        <taxon>Gammaproteobacteria</taxon>
        <taxon>Vibrionales</taxon>
        <taxon>Vibrionaceae</taxon>
        <taxon>Photobacterium</taxon>
    </lineage>
</organism>
<keyword evidence="1" id="KW-0732">Signal</keyword>
<gene>
    <name evidence="2" type="ORF">C9I98_20025</name>
</gene>
<dbReference type="Proteomes" id="UP000241771">
    <property type="component" value="Unassembled WGS sequence"/>
</dbReference>
<evidence type="ECO:0000256" key="1">
    <source>
        <dbReference type="SAM" id="SignalP"/>
    </source>
</evidence>
<name>A0A2T3NMV4_9GAMM</name>
<feature type="signal peptide" evidence="1">
    <location>
        <begin position="1"/>
        <end position="27"/>
    </location>
</feature>
<reference evidence="2 3" key="1">
    <citation type="submission" date="2018-01" db="EMBL/GenBank/DDBJ databases">
        <title>Whole genome sequencing of Histamine producing bacteria.</title>
        <authorList>
            <person name="Butler K."/>
        </authorList>
    </citation>
    <scope>NUCLEOTIDE SEQUENCE [LARGE SCALE GENOMIC DNA]</scope>
    <source>
        <strain evidence="2 3">DSM 100436</strain>
    </source>
</reference>
<evidence type="ECO:0000313" key="3">
    <source>
        <dbReference type="Proteomes" id="UP000241771"/>
    </source>
</evidence>
<evidence type="ECO:0000313" key="2">
    <source>
        <dbReference type="EMBL" id="PSW16845.1"/>
    </source>
</evidence>